<dbReference type="InterPro" id="IPR008283">
    <property type="entry name" value="Peptidase_M17_N"/>
</dbReference>
<dbReference type="PANTHER" id="PTHR11963:SF23">
    <property type="entry name" value="CYTOSOL AMINOPEPTIDASE"/>
    <property type="match status" value="1"/>
</dbReference>
<gene>
    <name evidence="8" type="primary">pepA</name>
    <name evidence="11" type="ORF">JY572_39995</name>
</gene>
<dbReference type="EC" id="3.4.11.10" evidence="8"/>
<proteinExistence type="inferred from homology"/>
<feature type="region of interest" description="Disordered" evidence="9">
    <location>
        <begin position="506"/>
        <end position="533"/>
    </location>
</feature>
<sequence>MNFTFVTGDATLANGELLVIPLFEGELSEGAPVSLASADRALEGRLRGAATQEGFKGKADQSLMMHTLGRTTAGRVLLLGLGNRARFQPEVLRLALGRASKAAQRLKVASLAVALPATQSPADAVRAVVEGLELGAYRFDKYKSSAREEKGAQKPVKVALVLPEGTEKSRAVEDALALARTVSEATNWARDLVNEPPNAVTPAVLAEAARKSAREHGLKITIGGKREIEKLDMGMFLGVAAGSTEEPRLIHVVYTPKNARDAKRPPLALVGKAITFDSGGLSLKPTEGMVEMKTDMAGSAAVLGAMQVIAAIKPPFPVHAFIGACENMPAGNAYKPGDILTSRLGKTVEITNTDAEGRLVLGDILTWACEHQPSAVIDLATLTGACIVALGNYIVGAFGDHDGAVNEVLQAARTAGEDMWRMPVSELQKDALRSDVADMKNSGERWGGSINAALFLKEFVGETPWVHLDIAGPSNSPKERGYNAKGGTGVGVRTLVEWVRLRAQNQATEAAEAPAASTKPARATRGSRKSARS</sequence>
<dbReference type="PROSITE" id="PS00631">
    <property type="entry name" value="CYTOSOL_AP"/>
    <property type="match status" value="1"/>
</dbReference>
<evidence type="ECO:0000256" key="9">
    <source>
        <dbReference type="SAM" id="MobiDB-lite"/>
    </source>
</evidence>
<dbReference type="InterPro" id="IPR043472">
    <property type="entry name" value="Macro_dom-like"/>
</dbReference>
<dbReference type="RefSeq" id="WP_206716193.1">
    <property type="nucleotide sequence ID" value="NZ_CP071091.1"/>
</dbReference>
<dbReference type="Pfam" id="PF00883">
    <property type="entry name" value="Peptidase_M17"/>
    <property type="match status" value="1"/>
</dbReference>
<feature type="binding site" evidence="8">
    <location>
        <position position="277"/>
    </location>
    <ligand>
        <name>Mn(2+)</name>
        <dbReference type="ChEBI" id="CHEBI:29035"/>
        <label>2</label>
    </ligand>
</feature>
<dbReference type="PRINTS" id="PR00481">
    <property type="entry name" value="LAMNOPPTDASE"/>
</dbReference>
<dbReference type="InterPro" id="IPR000819">
    <property type="entry name" value="Peptidase_M17_C"/>
</dbReference>
<keyword evidence="6 8" id="KW-0378">Hydrolase</keyword>
<evidence type="ECO:0000256" key="1">
    <source>
        <dbReference type="ARBA" id="ARBA00000135"/>
    </source>
</evidence>
<keyword evidence="8" id="KW-0479">Metal-binding</keyword>
<dbReference type="HAMAP" id="MF_00181">
    <property type="entry name" value="Cytosol_peptidase_M17"/>
    <property type="match status" value="1"/>
</dbReference>
<comment type="catalytic activity">
    <reaction evidence="1 8">
        <text>Release of an N-terminal amino acid, Xaa-|-Yaa-, in which Xaa is preferably Leu, but may be other amino acids including Pro although not Arg or Lys, and Yaa may be Pro. Amino acid amides and methyl esters are also readily hydrolyzed, but rates on arylamides are exceedingly low.</text>
        <dbReference type="EC" id="3.4.11.1"/>
    </reaction>
</comment>
<dbReference type="Gene3D" id="3.40.630.10">
    <property type="entry name" value="Zn peptidases"/>
    <property type="match status" value="1"/>
</dbReference>
<evidence type="ECO:0000256" key="7">
    <source>
        <dbReference type="ARBA" id="ARBA00023211"/>
    </source>
</evidence>
<feature type="compositionally biased region" description="Low complexity" evidence="9">
    <location>
        <begin position="506"/>
        <end position="523"/>
    </location>
</feature>
<dbReference type="Proteomes" id="UP000663090">
    <property type="component" value="Chromosome"/>
</dbReference>
<organism evidence="11 12">
    <name type="scientific">Myxococcus landrumensis</name>
    <dbReference type="NCBI Taxonomy" id="2813577"/>
    <lineage>
        <taxon>Bacteria</taxon>
        <taxon>Pseudomonadati</taxon>
        <taxon>Myxococcota</taxon>
        <taxon>Myxococcia</taxon>
        <taxon>Myxococcales</taxon>
        <taxon>Cystobacterineae</taxon>
        <taxon>Myxococcaceae</taxon>
        <taxon>Myxococcus</taxon>
    </lineage>
</organism>
<dbReference type="PANTHER" id="PTHR11963">
    <property type="entry name" value="LEUCINE AMINOPEPTIDASE-RELATED"/>
    <property type="match status" value="1"/>
</dbReference>
<evidence type="ECO:0000256" key="2">
    <source>
        <dbReference type="ARBA" id="ARBA00000967"/>
    </source>
</evidence>
<feature type="binding site" evidence="8">
    <location>
        <position position="354"/>
    </location>
    <ligand>
        <name>Mn(2+)</name>
        <dbReference type="ChEBI" id="CHEBI:29035"/>
        <label>1</label>
    </ligand>
</feature>
<name>A0ABX7N6M4_9BACT</name>
<dbReference type="NCBIfam" id="NF002073">
    <property type="entry name" value="PRK00913.1-2"/>
    <property type="match status" value="1"/>
</dbReference>
<dbReference type="Pfam" id="PF02789">
    <property type="entry name" value="Peptidase_M17_N"/>
    <property type="match status" value="1"/>
</dbReference>
<evidence type="ECO:0000256" key="6">
    <source>
        <dbReference type="ARBA" id="ARBA00022801"/>
    </source>
</evidence>
<dbReference type="CDD" id="cd00433">
    <property type="entry name" value="Peptidase_M17"/>
    <property type="match status" value="1"/>
</dbReference>
<comment type="catalytic activity">
    <reaction evidence="2 8">
        <text>Release of an N-terminal amino acid, preferentially leucine, but not glutamic or aspartic acids.</text>
        <dbReference type="EC" id="3.4.11.10"/>
    </reaction>
</comment>
<feature type="binding site" evidence="8">
    <location>
        <position position="277"/>
    </location>
    <ligand>
        <name>Mn(2+)</name>
        <dbReference type="ChEBI" id="CHEBI:29035"/>
        <label>1</label>
    </ligand>
</feature>
<evidence type="ECO:0000256" key="8">
    <source>
        <dbReference type="HAMAP-Rule" id="MF_00181"/>
    </source>
</evidence>
<evidence type="ECO:0000313" key="12">
    <source>
        <dbReference type="Proteomes" id="UP000663090"/>
    </source>
</evidence>
<comment type="similarity">
    <text evidence="3 8">Belongs to the peptidase M17 family.</text>
</comment>
<dbReference type="InterPro" id="IPR011356">
    <property type="entry name" value="Leucine_aapep/pepB"/>
</dbReference>
<keyword evidence="8" id="KW-0963">Cytoplasm</keyword>
<dbReference type="InterPro" id="IPR023042">
    <property type="entry name" value="Peptidase_M17_leu_NH2_pept"/>
</dbReference>
<dbReference type="Gene3D" id="3.40.220.10">
    <property type="entry name" value="Leucine Aminopeptidase, subunit E, domain 1"/>
    <property type="match status" value="1"/>
</dbReference>
<feature type="domain" description="Cytosol aminopeptidase" evidence="10">
    <location>
        <begin position="352"/>
        <end position="359"/>
    </location>
</feature>
<dbReference type="SUPFAM" id="SSF52949">
    <property type="entry name" value="Macro domain-like"/>
    <property type="match status" value="1"/>
</dbReference>
<comment type="subcellular location">
    <subcellularLocation>
        <location evidence="8">Cytoplasm</location>
    </subcellularLocation>
</comment>
<accession>A0ABX7N6M4</accession>
<keyword evidence="4 8" id="KW-0031">Aminopeptidase</keyword>
<feature type="active site" evidence="8">
    <location>
        <position position="284"/>
    </location>
</feature>
<dbReference type="NCBIfam" id="NF002076">
    <property type="entry name" value="PRK00913.2-3"/>
    <property type="match status" value="1"/>
</dbReference>
<evidence type="ECO:0000256" key="5">
    <source>
        <dbReference type="ARBA" id="ARBA00022670"/>
    </source>
</evidence>
<feature type="binding site" evidence="8">
    <location>
        <position position="356"/>
    </location>
    <ligand>
        <name>Mn(2+)</name>
        <dbReference type="ChEBI" id="CHEBI:29035"/>
        <label>1</label>
    </ligand>
</feature>
<dbReference type="EMBL" id="CP071091">
    <property type="protein sequence ID" value="QSQ14414.1"/>
    <property type="molecule type" value="Genomic_DNA"/>
</dbReference>
<dbReference type="NCBIfam" id="NF002074">
    <property type="entry name" value="PRK00913.1-4"/>
    <property type="match status" value="1"/>
</dbReference>
<feature type="binding site" evidence="8">
    <location>
        <position position="272"/>
    </location>
    <ligand>
        <name>Mn(2+)</name>
        <dbReference type="ChEBI" id="CHEBI:29035"/>
        <label>2</label>
    </ligand>
</feature>
<keyword evidence="5 8" id="KW-0645">Protease</keyword>
<dbReference type="GO" id="GO:0004177">
    <property type="term" value="F:aminopeptidase activity"/>
    <property type="evidence" value="ECO:0007669"/>
    <property type="project" value="UniProtKB-KW"/>
</dbReference>
<dbReference type="SUPFAM" id="SSF53187">
    <property type="entry name" value="Zn-dependent exopeptidases"/>
    <property type="match status" value="1"/>
</dbReference>
<evidence type="ECO:0000256" key="3">
    <source>
        <dbReference type="ARBA" id="ARBA00009528"/>
    </source>
</evidence>
<dbReference type="EC" id="3.4.11.1" evidence="8"/>
<feature type="binding site" evidence="8">
    <location>
        <position position="356"/>
    </location>
    <ligand>
        <name>Mn(2+)</name>
        <dbReference type="ChEBI" id="CHEBI:29035"/>
        <label>2</label>
    </ligand>
</feature>
<protein>
    <recommendedName>
        <fullName evidence="8">Probable cytosol aminopeptidase</fullName>
        <ecNumber evidence="8">3.4.11.1</ecNumber>
    </recommendedName>
    <alternativeName>
        <fullName evidence="8">Leucine aminopeptidase</fullName>
        <shortName evidence="8">LAP</shortName>
        <ecNumber evidence="8">3.4.11.10</ecNumber>
    </alternativeName>
    <alternativeName>
        <fullName evidence="8">Leucyl aminopeptidase</fullName>
    </alternativeName>
</protein>
<evidence type="ECO:0000256" key="4">
    <source>
        <dbReference type="ARBA" id="ARBA00022438"/>
    </source>
</evidence>
<comment type="function">
    <text evidence="8">Presumably involved in the processing and regular turnover of intracellular proteins. Catalyzes the removal of unsubstituted N-terminal amino acids from various peptides.</text>
</comment>
<keyword evidence="12" id="KW-1185">Reference proteome</keyword>
<reference evidence="11 12" key="1">
    <citation type="submission" date="2021-02" db="EMBL/GenBank/DDBJ databases">
        <title>De Novo genome assembly of isolated myxobacteria.</title>
        <authorList>
            <person name="Stevens D.C."/>
        </authorList>
    </citation>
    <scope>NUCLEOTIDE SEQUENCE [LARGE SCALE GENOMIC DNA]</scope>
    <source>
        <strain evidence="11 12">SCHIC003</strain>
    </source>
</reference>
<feature type="active site" evidence="8">
    <location>
        <position position="358"/>
    </location>
</feature>
<comment type="cofactor">
    <cofactor evidence="8">
        <name>Mn(2+)</name>
        <dbReference type="ChEBI" id="CHEBI:29035"/>
    </cofactor>
    <text evidence="8">Binds 2 manganese ions per subunit.</text>
</comment>
<feature type="binding site" evidence="8">
    <location>
        <position position="295"/>
    </location>
    <ligand>
        <name>Mn(2+)</name>
        <dbReference type="ChEBI" id="CHEBI:29035"/>
        <label>2</label>
    </ligand>
</feature>
<evidence type="ECO:0000259" key="10">
    <source>
        <dbReference type="PROSITE" id="PS00631"/>
    </source>
</evidence>
<keyword evidence="7 8" id="KW-0464">Manganese</keyword>
<evidence type="ECO:0000313" key="11">
    <source>
        <dbReference type="EMBL" id="QSQ14414.1"/>
    </source>
</evidence>
<dbReference type="NCBIfam" id="NF002083">
    <property type="entry name" value="PRK00913.3-5"/>
    <property type="match status" value="1"/>
</dbReference>